<sequence length="118" mass="12552">MLVRSVFLPCAVLFFAASIYAGPVSGQTVGLGLAQANNCMSCHRVDRKVVGPAFSTIAQRFAGNPEAADYLAQSIVNGSRGRWGPVPMPRQAHVSPNDARALAQWILSLNDSPADKVE</sequence>
<protein>
    <submittedName>
        <fullName evidence="9">Cytochrome c</fullName>
    </submittedName>
</protein>
<dbReference type="OrthoDB" id="9814063at2"/>
<evidence type="ECO:0000256" key="1">
    <source>
        <dbReference type="ARBA" id="ARBA00022448"/>
    </source>
</evidence>
<feature type="chain" id="PRO_5015774851" evidence="7">
    <location>
        <begin position="22"/>
        <end position="118"/>
    </location>
</feature>
<dbReference type="PROSITE" id="PS51007">
    <property type="entry name" value="CYTC"/>
    <property type="match status" value="1"/>
</dbReference>
<keyword evidence="3 6" id="KW-0479">Metal-binding</keyword>
<feature type="signal peptide" evidence="7">
    <location>
        <begin position="1"/>
        <end position="21"/>
    </location>
</feature>
<keyword evidence="7" id="KW-0732">Signal</keyword>
<evidence type="ECO:0000313" key="10">
    <source>
        <dbReference type="Proteomes" id="UP000246145"/>
    </source>
</evidence>
<evidence type="ECO:0000256" key="3">
    <source>
        <dbReference type="ARBA" id="ARBA00022723"/>
    </source>
</evidence>
<dbReference type="AlphaFoldDB" id="A0A2U1CLS4"/>
<organism evidence="9 10">
    <name type="scientific">Pusillimonas noertemannii</name>
    <dbReference type="NCBI Taxonomy" id="305977"/>
    <lineage>
        <taxon>Bacteria</taxon>
        <taxon>Pseudomonadati</taxon>
        <taxon>Pseudomonadota</taxon>
        <taxon>Betaproteobacteria</taxon>
        <taxon>Burkholderiales</taxon>
        <taxon>Alcaligenaceae</taxon>
        <taxon>Pusillimonas</taxon>
    </lineage>
</organism>
<proteinExistence type="predicted"/>
<dbReference type="SUPFAM" id="SSF46626">
    <property type="entry name" value="Cytochrome c"/>
    <property type="match status" value="1"/>
</dbReference>
<dbReference type="PRINTS" id="PR00606">
    <property type="entry name" value="CYTCHROMECID"/>
</dbReference>
<keyword evidence="5 6" id="KW-0408">Iron</keyword>
<reference evidence="9 10" key="1">
    <citation type="submission" date="2018-04" db="EMBL/GenBank/DDBJ databases">
        <title>Genomic Encyclopedia of Type Strains, Phase IV (KMG-IV): sequencing the most valuable type-strain genomes for metagenomic binning, comparative biology and taxonomic classification.</title>
        <authorList>
            <person name="Goeker M."/>
        </authorList>
    </citation>
    <scope>NUCLEOTIDE SEQUENCE [LARGE SCALE GENOMIC DNA]</scope>
    <source>
        <strain evidence="9 10">DSM 10065</strain>
    </source>
</reference>
<feature type="binding site" description="covalent" evidence="6">
    <location>
        <position position="39"/>
    </location>
    <ligand>
        <name>heme c</name>
        <dbReference type="ChEBI" id="CHEBI:61717"/>
    </ligand>
</feature>
<dbReference type="InterPro" id="IPR002324">
    <property type="entry name" value="Cyt_c_ID"/>
</dbReference>
<feature type="domain" description="Cytochrome c" evidence="8">
    <location>
        <begin position="21"/>
        <end position="110"/>
    </location>
</feature>
<keyword evidence="1" id="KW-0813">Transport</keyword>
<dbReference type="InterPro" id="IPR036909">
    <property type="entry name" value="Cyt_c-like_dom_sf"/>
</dbReference>
<dbReference type="InterPro" id="IPR009056">
    <property type="entry name" value="Cyt_c-like_dom"/>
</dbReference>
<evidence type="ECO:0000256" key="2">
    <source>
        <dbReference type="ARBA" id="ARBA00022617"/>
    </source>
</evidence>
<name>A0A2U1CLS4_9BURK</name>
<evidence type="ECO:0000313" key="9">
    <source>
        <dbReference type="EMBL" id="PVY61934.1"/>
    </source>
</evidence>
<dbReference type="Proteomes" id="UP000246145">
    <property type="component" value="Unassembled WGS sequence"/>
</dbReference>
<comment type="PTM">
    <text evidence="6">Binds 1 heme c group covalently per subunit.</text>
</comment>
<dbReference type="GO" id="GO:0009055">
    <property type="term" value="F:electron transfer activity"/>
    <property type="evidence" value="ECO:0007669"/>
    <property type="project" value="InterPro"/>
</dbReference>
<keyword evidence="10" id="KW-1185">Reference proteome</keyword>
<dbReference type="EMBL" id="QEKO01000002">
    <property type="protein sequence ID" value="PVY61934.1"/>
    <property type="molecule type" value="Genomic_DNA"/>
</dbReference>
<dbReference type="GO" id="GO:0005506">
    <property type="term" value="F:iron ion binding"/>
    <property type="evidence" value="ECO:0007669"/>
    <property type="project" value="InterPro"/>
</dbReference>
<accession>A0A2U1CLS4</accession>
<evidence type="ECO:0000259" key="8">
    <source>
        <dbReference type="PROSITE" id="PS51007"/>
    </source>
</evidence>
<evidence type="ECO:0000256" key="5">
    <source>
        <dbReference type="ARBA" id="ARBA00023004"/>
    </source>
</evidence>
<evidence type="ECO:0000256" key="6">
    <source>
        <dbReference type="PIRSR" id="PIRSR602324-1"/>
    </source>
</evidence>
<feature type="binding site" description="covalent" evidence="6">
    <location>
        <position position="88"/>
    </location>
    <ligand>
        <name>heme c</name>
        <dbReference type="ChEBI" id="CHEBI:61717"/>
    </ligand>
</feature>
<gene>
    <name evidence="9" type="ORF">C7440_1419</name>
</gene>
<keyword evidence="4" id="KW-0249">Electron transport</keyword>
<dbReference type="GO" id="GO:0020037">
    <property type="term" value="F:heme binding"/>
    <property type="evidence" value="ECO:0007669"/>
    <property type="project" value="InterPro"/>
</dbReference>
<evidence type="ECO:0000256" key="7">
    <source>
        <dbReference type="SAM" id="SignalP"/>
    </source>
</evidence>
<feature type="binding site" description="covalent" evidence="6">
    <location>
        <position position="43"/>
    </location>
    <ligand>
        <name>heme c</name>
        <dbReference type="ChEBI" id="CHEBI:61717"/>
    </ligand>
</feature>
<comment type="caution">
    <text evidence="9">The sequence shown here is derived from an EMBL/GenBank/DDBJ whole genome shotgun (WGS) entry which is preliminary data.</text>
</comment>
<evidence type="ECO:0000256" key="4">
    <source>
        <dbReference type="ARBA" id="ARBA00022982"/>
    </source>
</evidence>
<dbReference type="Gene3D" id="1.10.760.10">
    <property type="entry name" value="Cytochrome c-like domain"/>
    <property type="match status" value="1"/>
</dbReference>
<keyword evidence="2 6" id="KW-0349">Heme</keyword>
<dbReference type="STRING" id="1231391.GCA_000308195_02957"/>
<dbReference type="Pfam" id="PF00034">
    <property type="entry name" value="Cytochrom_C"/>
    <property type="match status" value="1"/>
</dbReference>